<proteinExistence type="predicted"/>
<evidence type="ECO:0000313" key="3">
    <source>
        <dbReference type="Proteomes" id="UP000467840"/>
    </source>
</evidence>
<keyword evidence="1" id="KW-1133">Transmembrane helix</keyword>
<evidence type="ECO:0000313" key="2">
    <source>
        <dbReference type="EMBL" id="KAF2296959.1"/>
    </source>
</evidence>
<name>A0A6A6LBH2_HEVBR</name>
<keyword evidence="1" id="KW-0472">Membrane</keyword>
<keyword evidence="1" id="KW-0812">Transmembrane</keyword>
<dbReference type="Proteomes" id="UP000467840">
    <property type="component" value="Chromosome 18"/>
</dbReference>
<keyword evidence="3" id="KW-1185">Reference proteome</keyword>
<organism evidence="2 3">
    <name type="scientific">Hevea brasiliensis</name>
    <name type="common">Para rubber tree</name>
    <name type="synonym">Siphonia brasiliensis</name>
    <dbReference type="NCBI Taxonomy" id="3981"/>
    <lineage>
        <taxon>Eukaryota</taxon>
        <taxon>Viridiplantae</taxon>
        <taxon>Streptophyta</taxon>
        <taxon>Embryophyta</taxon>
        <taxon>Tracheophyta</taxon>
        <taxon>Spermatophyta</taxon>
        <taxon>Magnoliopsida</taxon>
        <taxon>eudicotyledons</taxon>
        <taxon>Gunneridae</taxon>
        <taxon>Pentapetalae</taxon>
        <taxon>rosids</taxon>
        <taxon>fabids</taxon>
        <taxon>Malpighiales</taxon>
        <taxon>Euphorbiaceae</taxon>
        <taxon>Crotonoideae</taxon>
        <taxon>Micrandreae</taxon>
        <taxon>Hevea</taxon>
    </lineage>
</organism>
<gene>
    <name evidence="2" type="ORF">GH714_013593</name>
</gene>
<dbReference type="Gene3D" id="3.10.350.10">
    <property type="entry name" value="LysM domain"/>
    <property type="match status" value="1"/>
</dbReference>
<dbReference type="InterPro" id="IPR036779">
    <property type="entry name" value="LysM_dom_sf"/>
</dbReference>
<evidence type="ECO:0008006" key="4">
    <source>
        <dbReference type="Google" id="ProtNLM"/>
    </source>
</evidence>
<reference evidence="2 3" key="1">
    <citation type="journal article" date="2020" name="Mol. Plant">
        <title>The Chromosome-Based Rubber Tree Genome Provides New Insights into Spurge Genome Evolution and Rubber Biosynthesis.</title>
        <authorList>
            <person name="Liu J."/>
            <person name="Shi C."/>
            <person name="Shi C.C."/>
            <person name="Li W."/>
            <person name="Zhang Q.J."/>
            <person name="Zhang Y."/>
            <person name="Li K."/>
            <person name="Lu H.F."/>
            <person name="Shi C."/>
            <person name="Zhu S.T."/>
            <person name="Xiao Z.Y."/>
            <person name="Nan H."/>
            <person name="Yue Y."/>
            <person name="Zhu X.G."/>
            <person name="Wu Y."/>
            <person name="Hong X.N."/>
            <person name="Fan G.Y."/>
            <person name="Tong Y."/>
            <person name="Zhang D."/>
            <person name="Mao C.L."/>
            <person name="Liu Y.L."/>
            <person name="Hao S.J."/>
            <person name="Liu W.Q."/>
            <person name="Lv M.Q."/>
            <person name="Zhang H.B."/>
            <person name="Liu Y."/>
            <person name="Hu-Tang G.R."/>
            <person name="Wang J.P."/>
            <person name="Wang J.H."/>
            <person name="Sun Y.H."/>
            <person name="Ni S.B."/>
            <person name="Chen W.B."/>
            <person name="Zhang X.C."/>
            <person name="Jiao Y.N."/>
            <person name="Eichler E.E."/>
            <person name="Li G.H."/>
            <person name="Liu X."/>
            <person name="Gao L.Z."/>
        </authorList>
    </citation>
    <scope>NUCLEOTIDE SEQUENCE [LARGE SCALE GENOMIC DNA]</scope>
    <source>
        <strain evidence="3">cv. GT1</strain>
        <tissue evidence="2">Leaf</tissue>
    </source>
</reference>
<accession>A0A6A6LBH2</accession>
<protein>
    <recommendedName>
        <fullName evidence="4">LysM domain-containing protein</fullName>
    </recommendedName>
</protein>
<dbReference type="InterPro" id="IPR018392">
    <property type="entry name" value="LysM"/>
</dbReference>
<sequence length="222" mass="25440">MSRYRLLRYSWDETLNSISRLYGVSIPSLAATNENVLDADLLLKGQLLNTPAFATRNNQLYQIKKSRLPSFYDQERLKGSQSILGGVLNKKPFIMLSALGSPHAKSTGYFLVLVPLIAFCIRCIVGAFHTGFFRDMTQETSDKSRSHDGNRGMRWKYALSDIEDPNLDSESRIESNSISEDQEQILFEDMSHAYSKLEHDYEKFLSECGMSKWGYWRGGFHR</sequence>
<dbReference type="EMBL" id="JAAGAX010000012">
    <property type="protein sequence ID" value="KAF2296959.1"/>
    <property type="molecule type" value="Genomic_DNA"/>
</dbReference>
<dbReference type="AlphaFoldDB" id="A0A6A6LBH2"/>
<comment type="caution">
    <text evidence="2">The sequence shown here is derived from an EMBL/GenBank/DDBJ whole genome shotgun (WGS) entry which is preliminary data.</text>
</comment>
<evidence type="ECO:0000256" key="1">
    <source>
        <dbReference type="SAM" id="Phobius"/>
    </source>
</evidence>
<dbReference type="CDD" id="cd00118">
    <property type="entry name" value="LysM"/>
    <property type="match status" value="1"/>
</dbReference>
<feature type="transmembrane region" description="Helical" evidence="1">
    <location>
        <begin position="109"/>
        <end position="133"/>
    </location>
</feature>